<organism evidence="1">
    <name type="scientific">Siphoviridae sp. ctE6L85</name>
    <dbReference type="NCBI Taxonomy" id="2826202"/>
    <lineage>
        <taxon>Viruses</taxon>
        <taxon>Duplodnaviria</taxon>
        <taxon>Heunggongvirae</taxon>
        <taxon>Uroviricota</taxon>
        <taxon>Caudoviricetes</taxon>
    </lineage>
</organism>
<reference evidence="1" key="1">
    <citation type="journal article" date="2021" name="Proc. Natl. Acad. Sci. U.S.A.">
        <title>A Catalog of Tens of Thousands of Viruses from Human Metagenomes Reveals Hidden Associations with Chronic Diseases.</title>
        <authorList>
            <person name="Tisza M.J."/>
            <person name="Buck C.B."/>
        </authorList>
    </citation>
    <scope>NUCLEOTIDE SEQUENCE</scope>
    <source>
        <strain evidence="1">CtE6L85</strain>
    </source>
</reference>
<protein>
    <submittedName>
        <fullName evidence="1">Transcriptional regulator</fullName>
    </submittedName>
</protein>
<evidence type="ECO:0000313" key="1">
    <source>
        <dbReference type="EMBL" id="DAE21345.1"/>
    </source>
</evidence>
<sequence length="70" mass="8182">MRKCAICQKHDSCSEQRMRECHVRDYLFFRPVFVGRCDNCGAPLYADSVRYEATIGRQTLELCENCCKKV</sequence>
<dbReference type="EMBL" id="BK015711">
    <property type="protein sequence ID" value="DAE21345.1"/>
    <property type="molecule type" value="Genomic_DNA"/>
</dbReference>
<proteinExistence type="predicted"/>
<accession>A0A8S5QR86</accession>
<name>A0A8S5QR86_9CAUD</name>